<evidence type="ECO:0000256" key="6">
    <source>
        <dbReference type="SAM" id="MobiDB-lite"/>
    </source>
</evidence>
<dbReference type="EMBL" id="JAATJN010000001">
    <property type="protein sequence ID" value="NJC57247.1"/>
    <property type="molecule type" value="Genomic_DNA"/>
</dbReference>
<dbReference type="Gene3D" id="3.60.20.10">
    <property type="entry name" value="Glutamine Phosphoribosylpyrophosphate, subunit 1, domain 1"/>
    <property type="match status" value="1"/>
</dbReference>
<sequence>MAAADAEHSGDLEAAIRPSSSAAHRFVSAKVLIRIVAVLLVLLLVLTLCGVFLVRSPFPTTEGEISLPGLDGEVSVTRDDAGIPTIEASTAHDLFMAQGFVHAQDRFWEMDFRRHVTSGRLSELFGESQFELDSFIRTLGLRKVAQQEVAALDETTRGYYEAYAEGVNSYLHDKSPTEVSLEYGIVGLQAGGVEIEEWTPVDSVSWLKAMAWDLRSNVEDEIDRAISRTTLDDEQMSEVFPDYPYDTRPTIINGTHDGKRPAAAGGSDSAGGESAAGGPSADDAGNDEAHAGGEVTRQPGDDVSAGGPDSLGELKQHLDSLPVLLGTNSHDIGSNSWVVSGEHTATGAPLLANDPHLAPAMPSVWQQIGLRCTEVTAECPFNVTGFSFSGLPGIVVGHNQDIAWGLTNLRADVADLVVEKVRDGEVIRDSGNEPVTTRKETVKIAKEEPRTITIRSTSNGPIISDLAGPYRDVLDASTGASTAGTKSAADDRYRLALQWTALEPGDTASAIFGLNAATNWSEFRRAASNFDVPAQNLIYADTHGNIGYQAPGRIPRRGEGDGMLPRHGWDTDENWQGYLDFEDLPRMLNPDRGWIVTANNPLTRPGESVQLGSDFDHGDRARRITKLIRDTISAGDVTTADMSRIQRDDLNPLALTLIPLLLEIDAGEDTDIAAAQDLLSSWNGHDDAHSAAAAYFNVLFATLLDEVFAPKMPDEVPPAGGSHWYLVIKNLLKEPDSDWWADADVEDRDEALARAMDSAWKRTEDLLGSEPVTWRWGILHRVTIRNASLGESGIDAVERLFNRGPYEVSGGSGEVNATGWDASVGFEANWVPSMRQIVDLENFNQSRWINLTGASGHAFHPHYADQADDWAANQTRPWPFTRDALDRHAEDTLLLKP</sequence>
<evidence type="ECO:0000256" key="3">
    <source>
        <dbReference type="ARBA" id="ARBA00023145"/>
    </source>
</evidence>
<accession>A0A846S8X1</accession>
<reference evidence="8 9" key="1">
    <citation type="submission" date="2020-03" db="EMBL/GenBank/DDBJ databases">
        <title>Sequencing the genomes of 1000 actinobacteria strains.</title>
        <authorList>
            <person name="Klenk H.-P."/>
        </authorList>
    </citation>
    <scope>NUCLEOTIDE SEQUENCE [LARGE SCALE GENOMIC DNA]</scope>
    <source>
        <strain evidence="8 9">DSM 18964</strain>
    </source>
</reference>
<keyword evidence="5" id="KW-0479">Metal-binding</keyword>
<dbReference type="RefSeq" id="WP_209043951.1">
    <property type="nucleotide sequence ID" value="NZ_BAAAPQ010000003.1"/>
</dbReference>
<dbReference type="GO" id="GO:0008953">
    <property type="term" value="F:penicillin amidase activity"/>
    <property type="evidence" value="ECO:0007669"/>
    <property type="project" value="UniProtKB-EC"/>
</dbReference>
<dbReference type="InterPro" id="IPR029055">
    <property type="entry name" value="Ntn_hydrolases_N"/>
</dbReference>
<evidence type="ECO:0000256" key="5">
    <source>
        <dbReference type="PIRSR" id="PIRSR001227-2"/>
    </source>
</evidence>
<keyword evidence="9" id="KW-1185">Reference proteome</keyword>
<feature type="binding site" evidence="5">
    <location>
        <position position="221"/>
    </location>
    <ligand>
        <name>Ca(2+)</name>
        <dbReference type="ChEBI" id="CHEBI:29108"/>
    </ligand>
</feature>
<gene>
    <name evidence="8" type="ORF">BKA07_002282</name>
</gene>
<dbReference type="SUPFAM" id="SSF56235">
    <property type="entry name" value="N-terminal nucleophile aminohydrolases (Ntn hydrolases)"/>
    <property type="match status" value="1"/>
</dbReference>
<dbReference type="Gene3D" id="1.10.439.10">
    <property type="entry name" value="Penicillin Amidohydrolase, domain 1"/>
    <property type="match status" value="1"/>
</dbReference>
<keyword evidence="7" id="KW-1133">Transmembrane helix</keyword>
<keyword evidence="5" id="KW-0106">Calcium</keyword>
<name>A0A846S8X1_9MICO</name>
<feature type="active site" description="Nucleophile" evidence="4">
    <location>
        <position position="334"/>
    </location>
</feature>
<dbReference type="Gene3D" id="2.30.120.10">
    <property type="match status" value="1"/>
</dbReference>
<dbReference type="PANTHER" id="PTHR34218:SF4">
    <property type="entry name" value="ACYL-HOMOSERINE LACTONE ACYLASE QUIP"/>
    <property type="match status" value="1"/>
</dbReference>
<evidence type="ECO:0000256" key="7">
    <source>
        <dbReference type="SAM" id="Phobius"/>
    </source>
</evidence>
<dbReference type="Gene3D" id="1.10.1400.10">
    <property type="match status" value="1"/>
</dbReference>
<dbReference type="InterPro" id="IPR014395">
    <property type="entry name" value="Pen/GL7ACA/AHL_acylase"/>
</dbReference>
<feature type="transmembrane region" description="Helical" evidence="7">
    <location>
        <begin position="31"/>
        <end position="54"/>
    </location>
</feature>
<dbReference type="EC" id="3.5.1.11" evidence="8"/>
<feature type="binding site" evidence="5">
    <location>
        <position position="415"/>
    </location>
    <ligand>
        <name>Ca(2+)</name>
        <dbReference type="ChEBI" id="CHEBI:29108"/>
    </ligand>
</feature>
<dbReference type="InterPro" id="IPR023343">
    <property type="entry name" value="Penicillin_amidase_dom1"/>
</dbReference>
<evidence type="ECO:0000313" key="9">
    <source>
        <dbReference type="Proteomes" id="UP000576792"/>
    </source>
</evidence>
<keyword evidence="7" id="KW-0472">Membrane</keyword>
<dbReference type="Pfam" id="PF01804">
    <property type="entry name" value="Penicil_amidase"/>
    <property type="match status" value="1"/>
</dbReference>
<dbReference type="PIRSF" id="PIRSF001227">
    <property type="entry name" value="Pen_acylase"/>
    <property type="match status" value="1"/>
</dbReference>
<dbReference type="PANTHER" id="PTHR34218">
    <property type="entry name" value="PEPTIDASE S45 PENICILLIN AMIDASE"/>
    <property type="match status" value="1"/>
</dbReference>
<keyword evidence="2 8" id="KW-0378">Hydrolase</keyword>
<organism evidence="8 9">
    <name type="scientific">Brevibacterium marinum</name>
    <dbReference type="NCBI Taxonomy" id="418643"/>
    <lineage>
        <taxon>Bacteria</taxon>
        <taxon>Bacillati</taxon>
        <taxon>Actinomycetota</taxon>
        <taxon>Actinomycetes</taxon>
        <taxon>Micrococcales</taxon>
        <taxon>Brevibacteriaceae</taxon>
        <taxon>Brevibacterium</taxon>
    </lineage>
</organism>
<protein>
    <submittedName>
        <fullName evidence="8">Penicillin amidase</fullName>
        <ecNumber evidence="8">3.5.1.11</ecNumber>
    </submittedName>
</protein>
<comment type="caution">
    <text evidence="8">The sequence shown here is derived from an EMBL/GenBank/DDBJ whole genome shotgun (WGS) entry which is preliminary data.</text>
</comment>
<feature type="region of interest" description="Disordered" evidence="6">
    <location>
        <begin position="233"/>
        <end position="313"/>
    </location>
</feature>
<dbReference type="Proteomes" id="UP000576792">
    <property type="component" value="Unassembled WGS sequence"/>
</dbReference>
<dbReference type="GO" id="GO:0046872">
    <property type="term" value="F:metal ion binding"/>
    <property type="evidence" value="ECO:0007669"/>
    <property type="project" value="UniProtKB-KW"/>
</dbReference>
<keyword evidence="3" id="KW-0865">Zymogen</keyword>
<dbReference type="AlphaFoldDB" id="A0A846S8X1"/>
<evidence type="ECO:0000256" key="1">
    <source>
        <dbReference type="ARBA" id="ARBA00006586"/>
    </source>
</evidence>
<dbReference type="InterPro" id="IPR002692">
    <property type="entry name" value="S45"/>
</dbReference>
<dbReference type="GO" id="GO:0017000">
    <property type="term" value="P:antibiotic biosynthetic process"/>
    <property type="evidence" value="ECO:0007669"/>
    <property type="project" value="InterPro"/>
</dbReference>
<proteinExistence type="inferred from homology"/>
<dbReference type="InterPro" id="IPR043146">
    <property type="entry name" value="Penicillin_amidase_N_B-knob"/>
</dbReference>
<comment type="cofactor">
    <cofactor evidence="5">
        <name>Ca(2+)</name>
        <dbReference type="ChEBI" id="CHEBI:29108"/>
    </cofactor>
    <text evidence="5">Binds 1 Ca(2+) ion per dimer.</text>
</comment>
<evidence type="ECO:0000256" key="2">
    <source>
        <dbReference type="ARBA" id="ARBA00022801"/>
    </source>
</evidence>
<dbReference type="InterPro" id="IPR043147">
    <property type="entry name" value="Penicillin_amidase_A-knob"/>
</dbReference>
<feature type="compositionally biased region" description="Low complexity" evidence="6">
    <location>
        <begin position="262"/>
        <end position="283"/>
    </location>
</feature>
<feature type="binding site" evidence="5">
    <location>
        <position position="412"/>
    </location>
    <ligand>
        <name>Ca(2+)</name>
        <dbReference type="ChEBI" id="CHEBI:29108"/>
    </ligand>
</feature>
<comment type="similarity">
    <text evidence="1">Belongs to the peptidase S45 family.</text>
</comment>
<evidence type="ECO:0000256" key="4">
    <source>
        <dbReference type="PIRSR" id="PIRSR001227-1"/>
    </source>
</evidence>
<keyword evidence="7" id="KW-0812">Transmembrane</keyword>
<evidence type="ECO:0000313" key="8">
    <source>
        <dbReference type="EMBL" id="NJC57247.1"/>
    </source>
</evidence>
<dbReference type="CDD" id="cd03747">
    <property type="entry name" value="Ntn_PGA_like"/>
    <property type="match status" value="1"/>
</dbReference>